<dbReference type="SUPFAM" id="SSF140129">
    <property type="entry name" value="MxiH-like"/>
    <property type="match status" value="1"/>
</dbReference>
<accession>A0A7D5SUK3</accession>
<evidence type="ECO:0000313" key="2">
    <source>
        <dbReference type="Proteomes" id="UP000042738"/>
    </source>
</evidence>
<dbReference type="EMBL" id="CP050855">
    <property type="protein sequence ID" value="QLH64398.1"/>
    <property type="molecule type" value="Genomic_DNA"/>
</dbReference>
<dbReference type="Proteomes" id="UP000042738">
    <property type="component" value="Chromosome"/>
</dbReference>
<name>A0A7D5SUK3_9GAMM</name>
<dbReference type="Gene3D" id="1.20.58.90">
    <property type="match status" value="1"/>
</dbReference>
<organism evidence="1 2">
    <name type="scientific">Serratia symbiotica</name>
    <dbReference type="NCBI Taxonomy" id="138074"/>
    <lineage>
        <taxon>Bacteria</taxon>
        <taxon>Pseudomonadati</taxon>
        <taxon>Pseudomonadota</taxon>
        <taxon>Gammaproteobacteria</taxon>
        <taxon>Enterobacterales</taxon>
        <taxon>Yersiniaceae</taxon>
        <taxon>Serratia</taxon>
    </lineage>
</organism>
<dbReference type="AlphaFoldDB" id="A0A7D5SUK3"/>
<dbReference type="InterPro" id="IPR037203">
    <property type="entry name" value="T3SS_needle-like_sf"/>
</dbReference>
<dbReference type="NCBIfam" id="NF038054">
    <property type="entry name" value="T3SS_SctI"/>
    <property type="match status" value="1"/>
</dbReference>
<protein>
    <submittedName>
        <fullName evidence="1">Type III secretion system inner rod subunit SctI</fullName>
    </submittedName>
</protein>
<gene>
    <name evidence="1" type="primary">sctI</name>
    <name evidence="1" type="ORF">SYMBAF_13150</name>
</gene>
<sequence length="80" mass="8733">MTGDNYGIEDRVRNLFSTYTAAATQEKTNIINQLKYGDATNPAVLLELQNRVGNYSLAINMVSTLTHRGASAIDSVLKAQ</sequence>
<dbReference type="InterPro" id="IPR021123">
    <property type="entry name" value="T3SS_needle-like"/>
</dbReference>
<reference evidence="1 2" key="1">
    <citation type="journal article" date="2014" name="Genome Announc.">
        <title>Whole-Genome Sequence of Serratia symbiotica Strain CWBI-2.3T, a Free-Living Symbiont of the Black Bean Aphid Aphis fabae.</title>
        <authorList>
            <person name="Foray V."/>
            <person name="Grigorescu A.S."/>
            <person name="Sabri A."/>
            <person name="Haubruge E."/>
            <person name="Lognay G."/>
            <person name="Francis F."/>
            <person name="Fauconnier M.L."/>
            <person name="Hance T."/>
            <person name="Thonart P."/>
        </authorList>
    </citation>
    <scope>NUCLEOTIDE SEQUENCE [LARGE SCALE GENOMIC DNA]</scope>
    <source>
        <strain evidence="1">CWBI-2.3</strain>
    </source>
</reference>
<evidence type="ECO:0000313" key="1">
    <source>
        <dbReference type="EMBL" id="QLH64398.1"/>
    </source>
</evidence>
<dbReference type="Pfam" id="PF09392">
    <property type="entry name" value="T3SS_needle_F"/>
    <property type="match status" value="1"/>
</dbReference>
<dbReference type="InterPro" id="IPR047754">
    <property type="entry name" value="T3SS_SctI-like"/>
</dbReference>
<proteinExistence type="predicted"/>
<dbReference type="GO" id="GO:0015031">
    <property type="term" value="P:protein transport"/>
    <property type="evidence" value="ECO:0007669"/>
    <property type="project" value="InterPro"/>
</dbReference>